<evidence type="ECO:0000256" key="2">
    <source>
        <dbReference type="ARBA" id="ARBA00022490"/>
    </source>
</evidence>
<dbReference type="SUPFAM" id="SSF103657">
    <property type="entry name" value="BAR/IMD domain-like"/>
    <property type="match status" value="1"/>
</dbReference>
<evidence type="ECO:0000256" key="5">
    <source>
        <dbReference type="SAM" id="MobiDB-lite"/>
    </source>
</evidence>
<dbReference type="GO" id="GO:0006911">
    <property type="term" value="P:phagocytosis, engulfment"/>
    <property type="evidence" value="ECO:0007669"/>
    <property type="project" value="Ensembl"/>
</dbReference>
<feature type="compositionally biased region" description="Low complexity" evidence="5">
    <location>
        <begin position="260"/>
        <end position="274"/>
    </location>
</feature>
<feature type="domain" description="BAR" evidence="6">
    <location>
        <begin position="27"/>
        <end position="243"/>
    </location>
</feature>
<dbReference type="GO" id="GO:0002102">
    <property type="term" value="C:podosome"/>
    <property type="evidence" value="ECO:0007669"/>
    <property type="project" value="Ensembl"/>
</dbReference>
<dbReference type="GO" id="GO:0060326">
    <property type="term" value="P:cell chemotaxis"/>
    <property type="evidence" value="ECO:0007669"/>
    <property type="project" value="Ensembl"/>
</dbReference>
<dbReference type="InterPro" id="IPR003005">
    <property type="entry name" value="Amphiphysin"/>
</dbReference>
<evidence type="ECO:0000313" key="8">
    <source>
        <dbReference type="Proteomes" id="UP000472272"/>
    </source>
</evidence>
<dbReference type="Pfam" id="PF03114">
    <property type="entry name" value="BAR"/>
    <property type="match status" value="1"/>
</dbReference>
<evidence type="ECO:0000313" key="7">
    <source>
        <dbReference type="Ensembl" id="ENSPMRP00000035420.1"/>
    </source>
</evidence>
<dbReference type="CTD" id="51411"/>
<keyword evidence="4" id="KW-0175">Coiled coil</keyword>
<evidence type="ECO:0000256" key="3">
    <source>
        <dbReference type="ARBA" id="ARBA00072987"/>
    </source>
</evidence>
<feature type="compositionally biased region" description="Acidic residues" evidence="5">
    <location>
        <begin position="498"/>
        <end position="511"/>
    </location>
</feature>
<keyword evidence="8" id="KW-1185">Reference proteome</keyword>
<dbReference type="GO" id="GO:0097320">
    <property type="term" value="P:plasma membrane tubulation"/>
    <property type="evidence" value="ECO:0007669"/>
    <property type="project" value="Ensembl"/>
</dbReference>
<evidence type="ECO:0000256" key="1">
    <source>
        <dbReference type="ARBA" id="ARBA00004496"/>
    </source>
</evidence>
<dbReference type="Ensembl" id="ENSPMRT00000037550.1">
    <property type="protein sequence ID" value="ENSPMRP00000035420.1"/>
    <property type="gene ID" value="ENSPMRG00000022915.1"/>
</dbReference>
<feature type="compositionally biased region" description="Polar residues" evidence="5">
    <location>
        <begin position="275"/>
        <end position="290"/>
    </location>
</feature>
<feature type="region of interest" description="Disordered" evidence="5">
    <location>
        <begin position="260"/>
        <end position="352"/>
    </location>
</feature>
<dbReference type="GO" id="GO:0001891">
    <property type="term" value="C:phagocytic cup"/>
    <property type="evidence" value="ECO:0007669"/>
    <property type="project" value="Ensembl"/>
</dbReference>
<reference evidence="7" key="3">
    <citation type="submission" date="2025-09" db="UniProtKB">
        <authorList>
            <consortium name="Ensembl"/>
        </authorList>
    </citation>
    <scope>IDENTIFICATION</scope>
</reference>
<proteinExistence type="predicted"/>
<dbReference type="OrthoDB" id="446293at2759"/>
<dbReference type="PANTHER" id="PTHR46514:SF1">
    <property type="entry name" value="BRIDGING INTEGRATOR 2"/>
    <property type="match status" value="1"/>
</dbReference>
<sequence length="612" mass="67451">MAEGKTGGAGLFAKRVQKQFSRAQEKVLQKLGKTVETKDEQFEQGAYNFQQQQAEGHKLYKDLKVFLSAVQVMHESSKKVSETLQEIYSEEWDGYEKLQAIVQSNDLLWEDYEKKLADQAVRTMENYLTQFSEIKERIAKRGRKLVDYDSSRHHLEALQNAKKKDEAKIAKAEEEFYKAQAVFEELNKELREELPDLYNSRIGCYVTIFQNISNLRDVFYKEMSKLNHDLYDVMSTLEKQHSNKVFIIKGVSSNRASLVISSPVSPTSPSAIPTRNSISEMPTSPPAISSNHERESASATKAASAPGGASKAEEKTPASLATDAAKPDFSTASEAKEDSQTVETTPSIPLGTPQEVEAAANDIAAGILSEAVLEAAGKSPNVPKDSGETSQSPLRSDFEASDTCEKDEGSSLQPRVEVLSLPPQNPQDEAQTGGADHQENNVPLRESSARPEDNPQDPSSEAEEAQEGAPSTTSDCLSPALPKAGAAQQQPEERRDAEDDVNSEGSIEEIDVSPKATNAQIISSFFSDDKKENYGKLPSGFLFKAQAVQAHASKDEKHLQFGEGEIMLVLSDKEAEEKGFLMGIKEKDWKENQNMLLKGIFPQHLVKSIPLE</sequence>
<dbReference type="InterPro" id="IPR004148">
    <property type="entry name" value="BAR_dom"/>
</dbReference>
<dbReference type="SMART" id="SM00721">
    <property type="entry name" value="BAR"/>
    <property type="match status" value="1"/>
</dbReference>
<protein>
    <recommendedName>
        <fullName evidence="3">Bridging integrator 2</fullName>
    </recommendedName>
</protein>
<organism evidence="7 8">
    <name type="scientific">Podarcis muralis</name>
    <name type="common">Wall lizard</name>
    <name type="synonym">Lacerta muralis</name>
    <dbReference type="NCBI Taxonomy" id="64176"/>
    <lineage>
        <taxon>Eukaryota</taxon>
        <taxon>Metazoa</taxon>
        <taxon>Chordata</taxon>
        <taxon>Craniata</taxon>
        <taxon>Vertebrata</taxon>
        <taxon>Euteleostomi</taxon>
        <taxon>Lepidosauria</taxon>
        <taxon>Squamata</taxon>
        <taxon>Bifurcata</taxon>
        <taxon>Unidentata</taxon>
        <taxon>Episquamata</taxon>
        <taxon>Laterata</taxon>
        <taxon>Lacertibaenia</taxon>
        <taxon>Lacertidae</taxon>
        <taxon>Podarcis</taxon>
    </lineage>
</organism>
<accession>A0A670KGJ0</accession>
<reference evidence="7 8" key="1">
    <citation type="journal article" date="2019" name="Proc. Natl. Acad. Sci. U.S.A.">
        <title>Regulatory changes in pterin and carotenoid genes underlie balanced color polymorphisms in the wall lizard.</title>
        <authorList>
            <person name="Andrade P."/>
            <person name="Pinho C."/>
            <person name="Perez I de Lanuza G."/>
            <person name="Afonso S."/>
            <person name="Brejcha J."/>
            <person name="Rubin C.J."/>
            <person name="Wallerman O."/>
            <person name="Pereira P."/>
            <person name="Sabatino S.J."/>
            <person name="Bellati A."/>
            <person name="Pellitteri-Rosa D."/>
            <person name="Bosakova Z."/>
            <person name="Bunikis I."/>
            <person name="Carretero M.A."/>
            <person name="Feiner N."/>
            <person name="Marsik P."/>
            <person name="Pauperio F."/>
            <person name="Salvi D."/>
            <person name="Soler L."/>
            <person name="While G.M."/>
            <person name="Uller T."/>
            <person name="Font E."/>
            <person name="Andersson L."/>
            <person name="Carneiro M."/>
        </authorList>
    </citation>
    <scope>NUCLEOTIDE SEQUENCE</scope>
</reference>
<evidence type="ECO:0000256" key="4">
    <source>
        <dbReference type="SAM" id="Coils"/>
    </source>
</evidence>
<dbReference type="PROSITE" id="PS51021">
    <property type="entry name" value="BAR"/>
    <property type="match status" value="1"/>
</dbReference>
<dbReference type="InterPro" id="IPR027267">
    <property type="entry name" value="AH/BAR_dom_sf"/>
</dbReference>
<dbReference type="GO" id="GO:0005737">
    <property type="term" value="C:cytoplasm"/>
    <property type="evidence" value="ECO:0007669"/>
    <property type="project" value="UniProtKB-SubCell"/>
</dbReference>
<dbReference type="SUPFAM" id="SSF50044">
    <property type="entry name" value="SH3-domain"/>
    <property type="match status" value="1"/>
</dbReference>
<gene>
    <name evidence="7" type="primary">BIN2</name>
</gene>
<feature type="coiled-coil region" evidence="4">
    <location>
        <begin position="155"/>
        <end position="189"/>
    </location>
</feature>
<dbReference type="GeneTree" id="ENSGT00950000182882"/>
<dbReference type="InterPro" id="IPR036028">
    <property type="entry name" value="SH3-like_dom_sf"/>
</dbReference>
<dbReference type="Proteomes" id="UP000472272">
    <property type="component" value="Chromosome 2"/>
</dbReference>
<feature type="compositionally biased region" description="Low complexity" evidence="5">
    <location>
        <begin position="297"/>
        <end position="310"/>
    </location>
</feature>
<keyword evidence="2" id="KW-0963">Cytoplasm</keyword>
<dbReference type="GO" id="GO:0071800">
    <property type="term" value="P:podosome assembly"/>
    <property type="evidence" value="ECO:0007669"/>
    <property type="project" value="Ensembl"/>
</dbReference>
<dbReference type="AlphaFoldDB" id="A0A670KGJ0"/>
<comment type="subcellular location">
    <subcellularLocation>
        <location evidence="1">Cytoplasm</location>
    </subcellularLocation>
</comment>
<dbReference type="KEGG" id="pmua:114593016"/>
<feature type="region of interest" description="Disordered" evidence="5">
    <location>
        <begin position="377"/>
        <end position="514"/>
    </location>
</feature>
<dbReference type="Gene3D" id="1.20.1270.60">
    <property type="entry name" value="Arfaptin homology (AH) domain/BAR domain"/>
    <property type="match status" value="1"/>
</dbReference>
<dbReference type="GeneID" id="114593016"/>
<dbReference type="PRINTS" id="PR01251">
    <property type="entry name" value="AMPHIPHYSIN"/>
</dbReference>
<dbReference type="PANTHER" id="PTHR46514">
    <property type="entry name" value="AMPHIPHYSIN"/>
    <property type="match status" value="1"/>
</dbReference>
<dbReference type="GO" id="GO:0005543">
    <property type="term" value="F:phospholipid binding"/>
    <property type="evidence" value="ECO:0007669"/>
    <property type="project" value="Ensembl"/>
</dbReference>
<dbReference type="FunFam" id="1.20.1270.60:FF:000167">
    <property type="entry name" value="Bridging integrator 2"/>
    <property type="match status" value="1"/>
</dbReference>
<dbReference type="OMA" id="KESDWKE"/>
<dbReference type="Gene3D" id="2.30.30.40">
    <property type="entry name" value="SH3 Domains"/>
    <property type="match status" value="1"/>
</dbReference>
<dbReference type="RefSeq" id="XP_028577313.1">
    <property type="nucleotide sequence ID" value="XM_028721480.1"/>
</dbReference>
<evidence type="ECO:0000259" key="6">
    <source>
        <dbReference type="PROSITE" id="PS51021"/>
    </source>
</evidence>
<name>A0A670KGJ0_PODMU</name>
<reference evidence="7" key="2">
    <citation type="submission" date="2025-08" db="UniProtKB">
        <authorList>
            <consortium name="Ensembl"/>
        </authorList>
    </citation>
    <scope>IDENTIFICATION</scope>
</reference>